<dbReference type="EMBL" id="LTAO01000023">
    <property type="protein sequence ID" value="KYG29327.1"/>
    <property type="molecule type" value="Genomic_DNA"/>
</dbReference>
<keyword evidence="1" id="KW-0812">Transmembrane</keyword>
<evidence type="ECO:0008006" key="4">
    <source>
        <dbReference type="Google" id="ProtNLM"/>
    </source>
</evidence>
<dbReference type="STRING" id="519424.AZF04_07320"/>
<dbReference type="Proteomes" id="UP000075806">
    <property type="component" value="Unassembled WGS sequence"/>
</dbReference>
<sequence>MFGEILHRSLIGLGFSSLITFISLTSFTVQDTDLAIFQLWLFMLGNMLLGIYFGVSTFIFNIENWSPLKQFFVHFALSLVVWFFISIFIMGWIQLTAFSLLFSFSIFIGIYLLIAFIFTFYYKKIETELNDSVK</sequence>
<dbReference type="Pfam" id="PF11457">
    <property type="entry name" value="DUF3021"/>
    <property type="match status" value="1"/>
</dbReference>
<keyword evidence="3" id="KW-1185">Reference proteome</keyword>
<evidence type="ECO:0000313" key="2">
    <source>
        <dbReference type="EMBL" id="KYG29327.1"/>
    </source>
</evidence>
<keyword evidence="1" id="KW-1133">Transmembrane helix</keyword>
<gene>
    <name evidence="2" type="ORF">AZF04_07320</name>
</gene>
<dbReference type="OrthoDB" id="2735472at2"/>
<comment type="caution">
    <text evidence="2">The sequence shown here is derived from an EMBL/GenBank/DDBJ whole genome shotgun (WGS) entry which is preliminary data.</text>
</comment>
<dbReference type="AlphaFoldDB" id="A0A162DE10"/>
<proteinExistence type="predicted"/>
<reference evidence="2" key="1">
    <citation type="submission" date="2016-02" db="EMBL/GenBank/DDBJ databases">
        <title>Genome sequence of Bacillus trypoxylicola KCTC 13244(T).</title>
        <authorList>
            <person name="Jeong H."/>
            <person name="Park S.-H."/>
            <person name="Choi S.-K."/>
        </authorList>
    </citation>
    <scope>NUCLEOTIDE SEQUENCE [LARGE SCALE GENOMIC DNA]</scope>
    <source>
        <strain evidence="2">KCTC 13244</strain>
    </source>
</reference>
<accession>A0A162DE10</accession>
<protein>
    <recommendedName>
        <fullName evidence="4">DUF3021 domain-containing protein</fullName>
    </recommendedName>
</protein>
<evidence type="ECO:0000313" key="3">
    <source>
        <dbReference type="Proteomes" id="UP000075806"/>
    </source>
</evidence>
<evidence type="ECO:0000256" key="1">
    <source>
        <dbReference type="SAM" id="Phobius"/>
    </source>
</evidence>
<organism evidence="2 3">
    <name type="scientific">Alkalihalobacillus trypoxylicola</name>
    <dbReference type="NCBI Taxonomy" id="519424"/>
    <lineage>
        <taxon>Bacteria</taxon>
        <taxon>Bacillati</taxon>
        <taxon>Bacillota</taxon>
        <taxon>Bacilli</taxon>
        <taxon>Bacillales</taxon>
        <taxon>Bacillaceae</taxon>
        <taxon>Alkalihalobacillus</taxon>
    </lineage>
</organism>
<dbReference type="InterPro" id="IPR021560">
    <property type="entry name" value="DUF3021"/>
</dbReference>
<dbReference type="RefSeq" id="WP_061949136.1">
    <property type="nucleotide sequence ID" value="NZ_LTAO01000023.1"/>
</dbReference>
<keyword evidence="1" id="KW-0472">Membrane</keyword>
<feature type="transmembrane region" description="Helical" evidence="1">
    <location>
        <begin position="99"/>
        <end position="122"/>
    </location>
</feature>
<feature type="transmembrane region" description="Helical" evidence="1">
    <location>
        <begin position="72"/>
        <end position="93"/>
    </location>
</feature>
<feature type="transmembrane region" description="Helical" evidence="1">
    <location>
        <begin position="35"/>
        <end position="60"/>
    </location>
</feature>
<feature type="transmembrane region" description="Helical" evidence="1">
    <location>
        <begin position="9"/>
        <end position="29"/>
    </location>
</feature>
<name>A0A162DE10_9BACI</name>